<evidence type="ECO:0000313" key="3">
    <source>
        <dbReference type="Proteomes" id="UP000410492"/>
    </source>
</evidence>
<dbReference type="AlphaFoldDB" id="A0A653CLX9"/>
<keyword evidence="3" id="KW-1185">Reference proteome</keyword>
<proteinExistence type="predicted"/>
<feature type="transmembrane region" description="Helical" evidence="1">
    <location>
        <begin position="9"/>
        <end position="29"/>
    </location>
</feature>
<protein>
    <submittedName>
        <fullName evidence="2">Uncharacterized protein</fullName>
    </submittedName>
</protein>
<sequence length="97" mass="10902">MEIPYGKILVYLLTFLVYIFSGYGSGLLINLRDAVLSAETVFGDVLKNVIHVAKKFRSLHDVFDAAVEEECIFKCPTVITLPADYDLLELKYVMSHG</sequence>
<keyword evidence="1" id="KW-0472">Membrane</keyword>
<evidence type="ECO:0000313" key="2">
    <source>
        <dbReference type="EMBL" id="VEN48914.1"/>
    </source>
</evidence>
<gene>
    <name evidence="2" type="ORF">CALMAC_LOCUS10201</name>
</gene>
<name>A0A653CLX9_CALMS</name>
<keyword evidence="1" id="KW-0812">Transmembrane</keyword>
<dbReference type="Proteomes" id="UP000410492">
    <property type="component" value="Unassembled WGS sequence"/>
</dbReference>
<dbReference type="OrthoDB" id="3935740at2759"/>
<reference evidence="2 3" key="1">
    <citation type="submission" date="2019-01" db="EMBL/GenBank/DDBJ databases">
        <authorList>
            <person name="Sayadi A."/>
        </authorList>
    </citation>
    <scope>NUCLEOTIDE SEQUENCE [LARGE SCALE GENOMIC DNA]</scope>
</reference>
<organism evidence="2 3">
    <name type="scientific">Callosobruchus maculatus</name>
    <name type="common">Southern cowpea weevil</name>
    <name type="synonym">Pulse bruchid</name>
    <dbReference type="NCBI Taxonomy" id="64391"/>
    <lineage>
        <taxon>Eukaryota</taxon>
        <taxon>Metazoa</taxon>
        <taxon>Ecdysozoa</taxon>
        <taxon>Arthropoda</taxon>
        <taxon>Hexapoda</taxon>
        <taxon>Insecta</taxon>
        <taxon>Pterygota</taxon>
        <taxon>Neoptera</taxon>
        <taxon>Endopterygota</taxon>
        <taxon>Coleoptera</taxon>
        <taxon>Polyphaga</taxon>
        <taxon>Cucujiformia</taxon>
        <taxon>Chrysomeloidea</taxon>
        <taxon>Chrysomelidae</taxon>
        <taxon>Bruchinae</taxon>
        <taxon>Bruchini</taxon>
        <taxon>Callosobruchus</taxon>
    </lineage>
</organism>
<evidence type="ECO:0000256" key="1">
    <source>
        <dbReference type="SAM" id="Phobius"/>
    </source>
</evidence>
<accession>A0A653CLX9</accession>
<dbReference type="EMBL" id="CAACVG010008197">
    <property type="protein sequence ID" value="VEN48914.1"/>
    <property type="molecule type" value="Genomic_DNA"/>
</dbReference>
<keyword evidence="1" id="KW-1133">Transmembrane helix</keyword>